<keyword evidence="3" id="KW-0645">Protease</keyword>
<evidence type="ECO:0000259" key="8">
    <source>
        <dbReference type="Pfam" id="PF01433"/>
    </source>
</evidence>
<evidence type="ECO:0000313" key="10">
    <source>
        <dbReference type="EMBL" id="KAK8880924.1"/>
    </source>
</evidence>
<dbReference type="PANTHER" id="PTHR11533:SF299">
    <property type="entry name" value="AMINOPEPTIDASE"/>
    <property type="match status" value="1"/>
</dbReference>
<gene>
    <name evidence="10" type="ORF">M9Y10_003625</name>
</gene>
<proteinExistence type="inferred from homology"/>
<dbReference type="InterPro" id="IPR014782">
    <property type="entry name" value="Peptidase_M1_dom"/>
</dbReference>
<evidence type="ECO:0000256" key="2">
    <source>
        <dbReference type="ARBA" id="ARBA00010136"/>
    </source>
</evidence>
<keyword evidence="6" id="KW-0862">Zinc</keyword>
<dbReference type="CDD" id="cd09601">
    <property type="entry name" value="M1_APN-Q_like"/>
    <property type="match status" value="1"/>
</dbReference>
<evidence type="ECO:0000256" key="1">
    <source>
        <dbReference type="ARBA" id="ARBA00001947"/>
    </source>
</evidence>
<evidence type="ECO:0000256" key="6">
    <source>
        <dbReference type="ARBA" id="ARBA00022833"/>
    </source>
</evidence>
<evidence type="ECO:0000256" key="3">
    <source>
        <dbReference type="ARBA" id="ARBA00022670"/>
    </source>
</evidence>
<evidence type="ECO:0008006" key="12">
    <source>
        <dbReference type="Google" id="ProtNLM"/>
    </source>
</evidence>
<evidence type="ECO:0000313" key="11">
    <source>
        <dbReference type="Proteomes" id="UP001470230"/>
    </source>
</evidence>
<feature type="domain" description="Aminopeptidase N-like N-terminal" evidence="9">
    <location>
        <begin position="11"/>
        <end position="179"/>
    </location>
</feature>
<dbReference type="PANTHER" id="PTHR11533">
    <property type="entry name" value="PROTEASE M1 ZINC METALLOPROTEASE"/>
    <property type="match status" value="1"/>
</dbReference>
<dbReference type="Gene3D" id="1.10.390.10">
    <property type="entry name" value="Neutral Protease Domain 2"/>
    <property type="match status" value="1"/>
</dbReference>
<keyword evidence="11" id="KW-1185">Reference proteome</keyword>
<dbReference type="InterPro" id="IPR050344">
    <property type="entry name" value="Peptidase_M1_aminopeptidases"/>
</dbReference>
<feature type="domain" description="Peptidase M1 membrane alanine aminopeptidase" evidence="8">
    <location>
        <begin position="220"/>
        <end position="418"/>
    </location>
</feature>
<comment type="cofactor">
    <cofactor evidence="1">
        <name>Zn(2+)</name>
        <dbReference type="ChEBI" id="CHEBI:29105"/>
    </cofactor>
</comment>
<dbReference type="InterPro" id="IPR034016">
    <property type="entry name" value="M1_APN-typ"/>
</dbReference>
<evidence type="ECO:0000256" key="7">
    <source>
        <dbReference type="ARBA" id="ARBA00023049"/>
    </source>
</evidence>
<dbReference type="Gene3D" id="2.60.40.1730">
    <property type="entry name" value="tricorn interacting facor f3 domain"/>
    <property type="match status" value="1"/>
</dbReference>
<sequence>MIERLPQDFIPTQYDLYLHIIPNITPIEARVTITFKKNKNSNLLILHMESNLTIKTIIQNNQPLHFYYQCPKLTIVPLTNPATNFTITIEYTIQPKINDKEGLYIHDGNYITHLEPNYARQLLPCFDEPSIRSIFNVTIKIPSNLTGISNMPTEKVTKENNSTEQTIKFQPTPPMCTYLLCICVGHFSFMRGITAANHPVNFYFLRGQEEGILELLQVATFSVDWMETYFKVPYELPVLQFLFYEGCFRGMENYGLIILEKSANSTFYMDSKVIMHETVHQWFGDLVEIKWWDSIWLNEGFAEFIEILLLDDYFPEFDAVEYFTIYDGFFCFKYFKENRRLHPSLYELTFDNVLESFVYAKGSFVIKMFYDIIGRDNFFNCCSYYLNSFKNKNADISDFINSVNLALKKDFSPFFNTWLNYPRFPVLTVNEIAHNSLNGKKIGVTISQTSDFNVYYQLKIPIVYGIDGKIERCEVLLTDFMKELFFEFDWIIVNDNFASLCYVIYSKVLLRSLIVAKNGGNLNKINRNFIACSISSRAIPQLVDRELFEIARQVCN</sequence>
<dbReference type="EMBL" id="JAPFFF010000010">
    <property type="protein sequence ID" value="KAK8880924.1"/>
    <property type="molecule type" value="Genomic_DNA"/>
</dbReference>
<keyword evidence="5" id="KW-0378">Hydrolase</keyword>
<comment type="caution">
    <text evidence="10">The sequence shown here is derived from an EMBL/GenBank/DDBJ whole genome shotgun (WGS) entry which is preliminary data.</text>
</comment>
<dbReference type="PRINTS" id="PR00756">
    <property type="entry name" value="ALADIPTASE"/>
</dbReference>
<reference evidence="10 11" key="1">
    <citation type="submission" date="2024-04" db="EMBL/GenBank/DDBJ databases">
        <title>Tritrichomonas musculus Genome.</title>
        <authorList>
            <person name="Alves-Ferreira E."/>
            <person name="Grigg M."/>
            <person name="Lorenzi H."/>
            <person name="Galac M."/>
        </authorList>
    </citation>
    <scope>NUCLEOTIDE SEQUENCE [LARGE SCALE GENOMIC DNA]</scope>
    <source>
        <strain evidence="10 11">EAF2021</strain>
    </source>
</reference>
<dbReference type="SUPFAM" id="SSF63737">
    <property type="entry name" value="Leukotriene A4 hydrolase N-terminal domain"/>
    <property type="match status" value="1"/>
</dbReference>
<evidence type="ECO:0000259" key="9">
    <source>
        <dbReference type="Pfam" id="PF17900"/>
    </source>
</evidence>
<dbReference type="InterPro" id="IPR045357">
    <property type="entry name" value="Aminopeptidase_N-like_N"/>
</dbReference>
<evidence type="ECO:0000256" key="4">
    <source>
        <dbReference type="ARBA" id="ARBA00022723"/>
    </source>
</evidence>
<dbReference type="Proteomes" id="UP001470230">
    <property type="component" value="Unassembled WGS sequence"/>
</dbReference>
<name>A0ABR2JPX9_9EUKA</name>
<dbReference type="InterPro" id="IPR001930">
    <property type="entry name" value="Peptidase_M1"/>
</dbReference>
<comment type="similarity">
    <text evidence="2">Belongs to the peptidase M1 family.</text>
</comment>
<keyword evidence="4" id="KW-0479">Metal-binding</keyword>
<dbReference type="SUPFAM" id="SSF55486">
    <property type="entry name" value="Metalloproteases ('zincins'), catalytic domain"/>
    <property type="match status" value="1"/>
</dbReference>
<accession>A0ABR2JPX9</accession>
<dbReference type="InterPro" id="IPR042097">
    <property type="entry name" value="Aminopeptidase_N-like_N_sf"/>
</dbReference>
<dbReference type="InterPro" id="IPR027268">
    <property type="entry name" value="Peptidase_M4/M1_CTD_sf"/>
</dbReference>
<dbReference type="Pfam" id="PF17900">
    <property type="entry name" value="Peptidase_M1_N"/>
    <property type="match status" value="1"/>
</dbReference>
<dbReference type="Pfam" id="PF01433">
    <property type="entry name" value="Peptidase_M1"/>
    <property type="match status" value="1"/>
</dbReference>
<evidence type="ECO:0000256" key="5">
    <source>
        <dbReference type="ARBA" id="ARBA00022801"/>
    </source>
</evidence>
<protein>
    <recommendedName>
        <fullName evidence="12">Peptidase M1 membrane alanine aminopeptidase domain-containing protein</fullName>
    </recommendedName>
</protein>
<organism evidence="10 11">
    <name type="scientific">Tritrichomonas musculus</name>
    <dbReference type="NCBI Taxonomy" id="1915356"/>
    <lineage>
        <taxon>Eukaryota</taxon>
        <taxon>Metamonada</taxon>
        <taxon>Parabasalia</taxon>
        <taxon>Tritrichomonadida</taxon>
        <taxon>Tritrichomonadidae</taxon>
        <taxon>Tritrichomonas</taxon>
    </lineage>
</organism>
<keyword evidence="7" id="KW-0482">Metalloprotease</keyword>